<accession>X1ESS0</accession>
<proteinExistence type="predicted"/>
<organism evidence="1">
    <name type="scientific">marine sediment metagenome</name>
    <dbReference type="NCBI Taxonomy" id="412755"/>
    <lineage>
        <taxon>unclassified sequences</taxon>
        <taxon>metagenomes</taxon>
        <taxon>ecological metagenomes</taxon>
    </lineage>
</organism>
<comment type="caution">
    <text evidence="1">The sequence shown here is derived from an EMBL/GenBank/DDBJ whole genome shotgun (WGS) entry which is preliminary data.</text>
</comment>
<feature type="non-terminal residue" evidence="1">
    <location>
        <position position="1"/>
    </location>
</feature>
<sequence length="45" mass="4767">TPEEDSTIAEVAKGVLEALLTKMGLTASIVPQAKPVMRKRGFPGQ</sequence>
<dbReference type="AlphaFoldDB" id="X1ESS0"/>
<dbReference type="EMBL" id="BARU01010654">
    <property type="protein sequence ID" value="GAH35607.1"/>
    <property type="molecule type" value="Genomic_DNA"/>
</dbReference>
<evidence type="ECO:0000313" key="1">
    <source>
        <dbReference type="EMBL" id="GAH35607.1"/>
    </source>
</evidence>
<reference evidence="1" key="1">
    <citation type="journal article" date="2014" name="Front. Microbiol.">
        <title>High frequency of phylogenetically diverse reductive dehalogenase-homologous genes in deep subseafloor sedimentary metagenomes.</title>
        <authorList>
            <person name="Kawai M."/>
            <person name="Futagami T."/>
            <person name="Toyoda A."/>
            <person name="Takaki Y."/>
            <person name="Nishi S."/>
            <person name="Hori S."/>
            <person name="Arai W."/>
            <person name="Tsubouchi T."/>
            <person name="Morono Y."/>
            <person name="Uchiyama I."/>
            <person name="Ito T."/>
            <person name="Fujiyama A."/>
            <person name="Inagaki F."/>
            <person name="Takami H."/>
        </authorList>
    </citation>
    <scope>NUCLEOTIDE SEQUENCE</scope>
    <source>
        <strain evidence="1">Expedition CK06-06</strain>
    </source>
</reference>
<gene>
    <name evidence="1" type="ORF">S03H2_20255</name>
</gene>
<name>X1ESS0_9ZZZZ</name>
<protein>
    <submittedName>
        <fullName evidence="1">Uncharacterized protein</fullName>
    </submittedName>
</protein>